<comment type="caution">
    <text evidence="2">The sequence shown here is derived from an EMBL/GenBank/DDBJ whole genome shotgun (WGS) entry which is preliminary data.</text>
</comment>
<evidence type="ECO:0000313" key="3">
    <source>
        <dbReference type="Proteomes" id="UP000622890"/>
    </source>
</evidence>
<protein>
    <submittedName>
        <fullName evidence="2">Uncharacterized protein</fullName>
    </submittedName>
</protein>
<dbReference type="Proteomes" id="UP000622890">
    <property type="component" value="Unassembled WGS sequence"/>
</dbReference>
<dbReference type="AlphaFoldDB" id="A0A934SRK0"/>
<organism evidence="2 3">
    <name type="scientific">Noviherbaspirillum pedocola</name>
    <dbReference type="NCBI Taxonomy" id="2801341"/>
    <lineage>
        <taxon>Bacteria</taxon>
        <taxon>Pseudomonadati</taxon>
        <taxon>Pseudomonadota</taxon>
        <taxon>Betaproteobacteria</taxon>
        <taxon>Burkholderiales</taxon>
        <taxon>Oxalobacteraceae</taxon>
        <taxon>Noviherbaspirillum</taxon>
    </lineage>
</organism>
<name>A0A934SRK0_9BURK</name>
<accession>A0A934SRK0</accession>
<dbReference type="EMBL" id="JAEPBG010000001">
    <property type="protein sequence ID" value="MBK4733968.1"/>
    <property type="molecule type" value="Genomic_DNA"/>
</dbReference>
<feature type="region of interest" description="Disordered" evidence="1">
    <location>
        <begin position="36"/>
        <end position="57"/>
    </location>
</feature>
<sequence>MHRVALGWVLARRDVFRNEQGKPENGCTAAAVEATRSGSIQGRDGHRDGIEETTSAQTASATLRCQEYRATGAQRMSRERRIDDCDAGLVHIIMVPASIGTSIA</sequence>
<keyword evidence="3" id="KW-1185">Reference proteome</keyword>
<gene>
    <name evidence="2" type="ORF">JJB74_05025</name>
</gene>
<evidence type="ECO:0000313" key="2">
    <source>
        <dbReference type="EMBL" id="MBK4733968.1"/>
    </source>
</evidence>
<dbReference type="RefSeq" id="WP_200590672.1">
    <property type="nucleotide sequence ID" value="NZ_JAEPBG010000001.1"/>
</dbReference>
<proteinExistence type="predicted"/>
<evidence type="ECO:0000256" key="1">
    <source>
        <dbReference type="SAM" id="MobiDB-lite"/>
    </source>
</evidence>
<reference evidence="2" key="1">
    <citation type="submission" date="2021-01" db="EMBL/GenBank/DDBJ databases">
        <title>Genome sequence of strain Noviherbaspirillum sp. DKR-6.</title>
        <authorList>
            <person name="Chaudhary D.K."/>
        </authorList>
    </citation>
    <scope>NUCLEOTIDE SEQUENCE</scope>
    <source>
        <strain evidence="2">DKR-6</strain>
    </source>
</reference>